<keyword evidence="11" id="KW-1185">Reference proteome</keyword>
<evidence type="ECO:0000256" key="3">
    <source>
        <dbReference type="ARBA" id="ARBA00022714"/>
    </source>
</evidence>
<dbReference type="RefSeq" id="WP_189033433.1">
    <property type="nucleotide sequence ID" value="NZ_BMNE01000007.1"/>
</dbReference>
<evidence type="ECO:0000256" key="5">
    <source>
        <dbReference type="ARBA" id="ARBA00023002"/>
    </source>
</evidence>
<dbReference type="SUPFAM" id="SSF52343">
    <property type="entry name" value="Ferredoxin reductase-like, C-terminal NADP-linked domain"/>
    <property type="match status" value="1"/>
</dbReference>
<comment type="cofactor">
    <cofactor evidence="1">
        <name>FAD</name>
        <dbReference type="ChEBI" id="CHEBI:57692"/>
    </cofactor>
</comment>
<dbReference type="InterPro" id="IPR006058">
    <property type="entry name" value="2Fe2S_fd_BS"/>
</dbReference>
<dbReference type="PROSITE" id="PS51384">
    <property type="entry name" value="FAD_FR"/>
    <property type="match status" value="1"/>
</dbReference>
<evidence type="ECO:0000259" key="8">
    <source>
        <dbReference type="PROSITE" id="PS51085"/>
    </source>
</evidence>
<dbReference type="InterPro" id="IPR036010">
    <property type="entry name" value="2Fe-2S_ferredoxin-like_sf"/>
</dbReference>
<evidence type="ECO:0000313" key="11">
    <source>
        <dbReference type="Proteomes" id="UP000658127"/>
    </source>
</evidence>
<dbReference type="InterPro" id="IPR017938">
    <property type="entry name" value="Riboflavin_synthase-like_b-brl"/>
</dbReference>
<evidence type="ECO:0000256" key="2">
    <source>
        <dbReference type="ARBA" id="ARBA00022630"/>
    </source>
</evidence>
<keyword evidence="7" id="KW-0411">Iron-sulfur</keyword>
<gene>
    <name evidence="10" type="ORF">GCM10011610_55610</name>
</gene>
<dbReference type="Proteomes" id="UP000658127">
    <property type="component" value="Unassembled WGS sequence"/>
</dbReference>
<dbReference type="Gene3D" id="3.10.20.30">
    <property type="match status" value="1"/>
</dbReference>
<dbReference type="PANTHER" id="PTHR47354">
    <property type="entry name" value="NADH OXIDOREDUCTASE HCR"/>
    <property type="match status" value="1"/>
</dbReference>
<keyword evidence="4" id="KW-0479">Metal-binding</keyword>
<name>A0ABQ2KUT5_9NOCA</name>
<organism evidence="10 11">
    <name type="scientific">Nocardia rhizosphaerihabitans</name>
    <dbReference type="NCBI Taxonomy" id="1691570"/>
    <lineage>
        <taxon>Bacteria</taxon>
        <taxon>Bacillati</taxon>
        <taxon>Actinomycetota</taxon>
        <taxon>Actinomycetes</taxon>
        <taxon>Mycobacteriales</taxon>
        <taxon>Nocardiaceae</taxon>
        <taxon>Nocardia</taxon>
    </lineage>
</organism>
<evidence type="ECO:0000256" key="4">
    <source>
        <dbReference type="ARBA" id="ARBA00022723"/>
    </source>
</evidence>
<evidence type="ECO:0000256" key="7">
    <source>
        <dbReference type="ARBA" id="ARBA00023014"/>
    </source>
</evidence>
<dbReference type="CDD" id="cd06185">
    <property type="entry name" value="PDR_like"/>
    <property type="match status" value="1"/>
</dbReference>
<dbReference type="PANTHER" id="PTHR47354:SF1">
    <property type="entry name" value="CARNITINE MONOOXYGENASE REDUCTASE SUBUNIT"/>
    <property type="match status" value="1"/>
</dbReference>
<dbReference type="Pfam" id="PF00970">
    <property type="entry name" value="FAD_binding_6"/>
    <property type="match status" value="1"/>
</dbReference>
<dbReference type="Pfam" id="PF00111">
    <property type="entry name" value="Fer2"/>
    <property type="match status" value="1"/>
</dbReference>
<dbReference type="SUPFAM" id="SSF54292">
    <property type="entry name" value="2Fe-2S ferredoxin-like"/>
    <property type="match status" value="1"/>
</dbReference>
<keyword evidence="5" id="KW-0560">Oxidoreductase</keyword>
<dbReference type="InterPro" id="IPR001041">
    <property type="entry name" value="2Fe-2S_ferredoxin-type"/>
</dbReference>
<proteinExistence type="predicted"/>
<dbReference type="EMBL" id="BMNE01000007">
    <property type="protein sequence ID" value="GGN93561.1"/>
    <property type="molecule type" value="Genomic_DNA"/>
</dbReference>
<dbReference type="InterPro" id="IPR017927">
    <property type="entry name" value="FAD-bd_FR_type"/>
</dbReference>
<keyword evidence="3" id="KW-0001">2Fe-2S</keyword>
<dbReference type="PROSITE" id="PS00197">
    <property type="entry name" value="2FE2S_FER_1"/>
    <property type="match status" value="1"/>
</dbReference>
<dbReference type="PROSITE" id="PS51085">
    <property type="entry name" value="2FE2S_FER_2"/>
    <property type="match status" value="1"/>
</dbReference>
<dbReference type="Gene3D" id="2.40.30.10">
    <property type="entry name" value="Translation factors"/>
    <property type="match status" value="1"/>
</dbReference>
<dbReference type="InterPro" id="IPR050415">
    <property type="entry name" value="MRET"/>
</dbReference>
<accession>A0ABQ2KUT5</accession>
<evidence type="ECO:0000256" key="1">
    <source>
        <dbReference type="ARBA" id="ARBA00001974"/>
    </source>
</evidence>
<dbReference type="InterPro" id="IPR008333">
    <property type="entry name" value="Cbr1-like_FAD-bd_dom"/>
</dbReference>
<dbReference type="Gene3D" id="3.40.50.80">
    <property type="entry name" value="Nucleotide-binding domain of ferredoxin-NADP reductase (FNR) module"/>
    <property type="match status" value="1"/>
</dbReference>
<feature type="domain" description="FAD-binding FR-type" evidence="9">
    <location>
        <begin position="51"/>
        <end position="155"/>
    </location>
</feature>
<evidence type="ECO:0000313" key="10">
    <source>
        <dbReference type="EMBL" id="GGN93561.1"/>
    </source>
</evidence>
<dbReference type="CDD" id="cd00207">
    <property type="entry name" value="fer2"/>
    <property type="match status" value="1"/>
</dbReference>
<evidence type="ECO:0000259" key="9">
    <source>
        <dbReference type="PROSITE" id="PS51384"/>
    </source>
</evidence>
<keyword evidence="6" id="KW-0408">Iron</keyword>
<dbReference type="InterPro" id="IPR039261">
    <property type="entry name" value="FNR_nucleotide-bd"/>
</dbReference>
<keyword evidence="2" id="KW-0285">Flavoprotein</keyword>
<feature type="domain" description="2Fe-2S ferredoxin-type" evidence="8">
    <location>
        <begin position="283"/>
        <end position="367"/>
    </location>
</feature>
<dbReference type="InterPro" id="IPR012675">
    <property type="entry name" value="Beta-grasp_dom_sf"/>
</dbReference>
<evidence type="ECO:0000256" key="6">
    <source>
        <dbReference type="ARBA" id="ARBA00023004"/>
    </source>
</evidence>
<reference evidence="11" key="1">
    <citation type="journal article" date="2019" name="Int. J. Syst. Evol. Microbiol.">
        <title>The Global Catalogue of Microorganisms (GCM) 10K type strain sequencing project: providing services to taxonomists for standard genome sequencing and annotation.</title>
        <authorList>
            <consortium name="The Broad Institute Genomics Platform"/>
            <consortium name="The Broad Institute Genome Sequencing Center for Infectious Disease"/>
            <person name="Wu L."/>
            <person name="Ma J."/>
        </authorList>
    </citation>
    <scope>NUCLEOTIDE SEQUENCE [LARGE SCALE GENOMIC DNA]</scope>
    <source>
        <strain evidence="11">CGMCC 4.7329</strain>
    </source>
</reference>
<dbReference type="PRINTS" id="PR00409">
    <property type="entry name" value="PHDIOXRDTASE"/>
</dbReference>
<comment type="caution">
    <text evidence="10">The sequence shown here is derived from an EMBL/GenBank/DDBJ whole genome shotgun (WGS) entry which is preliminary data.</text>
</comment>
<sequence>MTRPVPTVLPPDLYGKHVHDPTTRVLDRIATAKVTLSTLINRGRLPSGVNDHRFPVVVTDRVLVAADADVVSLRLESPSGRSLPRWQPGAHIDLELPSGRIRQYSLCGDPADRGAYRIAVRRIPDGGGGSIEVHDELAVGTELMVRGPRNAFLFAPPGRGSTARRLHFVAGGIGITPILAMARAADRLGVPWTMVYCGRTLDTIPFLDEIAEFGDRVTVRTDADHGIPTAADLLAGVDGDTAVYCCGPTVMTAALLSAIRDMDGVEFHSERFSPAPVVDGAPFAVRLAATGEIVEVGADETMLAAILRARPNQPYSCRQGFCGTCVVRVVAGSPDHRDTVLTDSDHAEGKTLACVSRGHGDTLVLDL</sequence>
<dbReference type="SUPFAM" id="SSF63380">
    <property type="entry name" value="Riboflavin synthase domain-like"/>
    <property type="match status" value="1"/>
</dbReference>
<protein>
    <submittedName>
        <fullName evidence="10">Oxidoreductase</fullName>
    </submittedName>
</protein>